<evidence type="ECO:0000256" key="2">
    <source>
        <dbReference type="ARBA" id="ARBA00023002"/>
    </source>
</evidence>
<dbReference type="FunFam" id="3.40.605.10:FF:000033">
    <property type="entry name" value="NAD-dependent succinate-semialdehyde dehydrogenase"/>
    <property type="match status" value="1"/>
</dbReference>
<keyword evidence="4" id="KW-0614">Plasmid</keyword>
<dbReference type="AlphaFoldDB" id="A0AAP9EB82"/>
<dbReference type="Proteomes" id="UP000222296">
    <property type="component" value="Plasmid pAt"/>
</dbReference>
<sequence>MYDELYLYIDGTWIDGGGRHQEAVLDPATNRTLGHLPRATTDDLDRAVEAAHRAFLAWRDVSPLERSNVLRRAATLLRERNAEIDRQITLDQGKPLAEAIGEVNAAADSLAWHAEEGRRVYGRIVPARNPFVRQTILRQPVGVCAAFTPWNFPIMQAVQKVAAALTTGCTVVLKGPEDSPSGVVALARALHDAGLPHGCLNLVWGVPGKVSEYLVPHPLVRKISFTGSVAVGKQLASLAGLHMKRSTMELGGHAPVLIFDDCNLEHAVALLADRKIRNAGQACGAPTRFYVQDKVFEQFSELFTRRLQAIRVGAGTVPETEMGPLCHGRRLDAMKAFVADAKSSGADILLGGEQSGKEGNFFQPTVIANPSASSRIMTEEPFGPVATLLPFNTFDEVIERANSLPYGLSSFVFTGSADIAQEAGRQLEAGAVNINHIGVGLPEIPFGGVKDSGYGSEGGQESLDGYLTTKVLTQLAVSDHLRR</sequence>
<dbReference type="PANTHER" id="PTHR43353:SF5">
    <property type="entry name" value="SUCCINATE-SEMIALDEHYDE DEHYDROGENASE, MITOCHONDRIAL"/>
    <property type="match status" value="1"/>
</dbReference>
<dbReference type="CDD" id="cd07103">
    <property type="entry name" value="ALDH_F5_SSADH_GabD"/>
    <property type="match status" value="1"/>
</dbReference>
<evidence type="ECO:0000313" key="4">
    <source>
        <dbReference type="EMBL" id="QDY97736.1"/>
    </source>
</evidence>
<dbReference type="InterPro" id="IPR016161">
    <property type="entry name" value="Ald_DH/histidinol_DH"/>
</dbReference>
<dbReference type="InterPro" id="IPR050740">
    <property type="entry name" value="Aldehyde_DH_Superfamily"/>
</dbReference>
<evidence type="ECO:0000259" key="3">
    <source>
        <dbReference type="Pfam" id="PF00171"/>
    </source>
</evidence>
<dbReference type="GO" id="GO:0016620">
    <property type="term" value="F:oxidoreductase activity, acting on the aldehyde or oxo group of donors, NAD or NADP as acceptor"/>
    <property type="evidence" value="ECO:0007669"/>
    <property type="project" value="InterPro"/>
</dbReference>
<dbReference type="Gene3D" id="3.40.605.10">
    <property type="entry name" value="Aldehyde Dehydrogenase, Chain A, domain 1"/>
    <property type="match status" value="1"/>
</dbReference>
<comment type="similarity">
    <text evidence="1">Belongs to the aldehyde dehydrogenase family.</text>
</comment>
<dbReference type="InterPro" id="IPR016162">
    <property type="entry name" value="Ald_DH_N"/>
</dbReference>
<dbReference type="EMBL" id="CP042276">
    <property type="protein sequence ID" value="QDY97736.1"/>
    <property type="molecule type" value="Genomic_DNA"/>
</dbReference>
<proteinExistence type="inferred from homology"/>
<dbReference type="PANTHER" id="PTHR43353">
    <property type="entry name" value="SUCCINATE-SEMIALDEHYDE DEHYDROGENASE, MITOCHONDRIAL"/>
    <property type="match status" value="1"/>
</dbReference>
<geneLocation type="plasmid" evidence="5">
    <name>pat</name>
</geneLocation>
<accession>A0AAP9EB82</accession>
<dbReference type="Gene3D" id="3.40.309.10">
    <property type="entry name" value="Aldehyde Dehydrogenase, Chain A, domain 2"/>
    <property type="match status" value="1"/>
</dbReference>
<evidence type="ECO:0000256" key="1">
    <source>
        <dbReference type="ARBA" id="ARBA00009986"/>
    </source>
</evidence>
<dbReference type="InterPro" id="IPR016163">
    <property type="entry name" value="Ald_DH_C"/>
</dbReference>
<protein>
    <submittedName>
        <fullName evidence="4">NAD-dependent succinate-semialdehyde dehydrogenase</fullName>
    </submittedName>
</protein>
<name>A0AAP9EB82_AGRTU</name>
<dbReference type="RefSeq" id="WP_099086504.1">
    <property type="nucleotide sequence ID" value="NZ_CP042276.1"/>
</dbReference>
<dbReference type="InterPro" id="IPR015590">
    <property type="entry name" value="Aldehyde_DH_dom"/>
</dbReference>
<feature type="domain" description="Aldehyde dehydrogenase" evidence="3">
    <location>
        <begin position="13"/>
        <end position="471"/>
    </location>
</feature>
<gene>
    <name evidence="4" type="ORF">CG010_026730</name>
</gene>
<organism evidence="4 5">
    <name type="scientific">Agrobacterium tumefaciens</name>
    <dbReference type="NCBI Taxonomy" id="358"/>
    <lineage>
        <taxon>Bacteria</taxon>
        <taxon>Pseudomonadati</taxon>
        <taxon>Pseudomonadota</taxon>
        <taxon>Alphaproteobacteria</taxon>
        <taxon>Hyphomicrobiales</taxon>
        <taxon>Rhizobiaceae</taxon>
        <taxon>Rhizobium/Agrobacterium group</taxon>
        <taxon>Agrobacterium</taxon>
        <taxon>Agrobacterium tumefaciens complex</taxon>
    </lineage>
</organism>
<reference evidence="4 5" key="1">
    <citation type="journal article" date="2017" name="Genome Announc.">
        <title>Draft Genome Sequence of Agrobacterium tumefaciens Biovar 1 Strain 186, Isolated from Walnut.</title>
        <authorList>
            <person name="Poret-Peterson A.T."/>
            <person name="Bhatnagar S."/>
            <person name="McClean A.E."/>
            <person name="Kluepfel D.A."/>
        </authorList>
    </citation>
    <scope>NUCLEOTIDE SEQUENCE [LARGE SCALE GENOMIC DNA]</scope>
    <source>
        <strain evidence="4 5">186</strain>
    </source>
</reference>
<dbReference type="Pfam" id="PF00171">
    <property type="entry name" value="Aldedh"/>
    <property type="match status" value="1"/>
</dbReference>
<evidence type="ECO:0000313" key="5">
    <source>
        <dbReference type="Proteomes" id="UP000222296"/>
    </source>
</evidence>
<dbReference type="SUPFAM" id="SSF53720">
    <property type="entry name" value="ALDH-like"/>
    <property type="match status" value="1"/>
</dbReference>
<keyword evidence="2" id="KW-0560">Oxidoreductase</keyword>